<comment type="caution">
    <text evidence="1">The sequence shown here is derived from an EMBL/GenBank/DDBJ whole genome shotgun (WGS) entry which is preliminary data.</text>
</comment>
<sequence length="383" mass="42073">MNKILLTGCDARIFCFGVRLVRRRTLVHILNIIPKEPDGEAFDDALACIRRCIGGGTATENADSDSDLEVVADFITVNLRCPLQTCGEEVSEIEVKPNDSWRAKAEGDQRSIGDLGRWHLPDGTLIESQDIESKPKPGILKHVIQEGGSESCGLKVGLKKNRNGLWQINKPEDMQTFPQGDGVRENVENHIQDIIPMSSSATVSGKEGENPSVNQDGLVNFDFPTNGFELETILPNFVPAYGRNDRNPPAPARGAELIVLSDSDEENEPFISSASIYNDNHTNAPVVSFAGRPKGISASCHDNWTLVNDGNSCLGLFNANDDEFVMNMWPLPTVNQGPQAFSYLVQLCTRVLSTVQALPMATRWLQTLALDLVLFFLNLLLIL</sequence>
<dbReference type="PANTHER" id="PTHR10782:SF102">
    <property type="entry name" value="E3 SUMO-PROTEIN LIGASE SIZ1"/>
    <property type="match status" value="1"/>
</dbReference>
<name>A0ABD2RQQ5_9SOLN</name>
<evidence type="ECO:0000313" key="2">
    <source>
        <dbReference type="Proteomes" id="UP001627284"/>
    </source>
</evidence>
<evidence type="ECO:0000313" key="1">
    <source>
        <dbReference type="EMBL" id="KAL3334204.1"/>
    </source>
</evidence>
<dbReference type="PANTHER" id="PTHR10782">
    <property type="entry name" value="ZINC FINGER MIZ DOMAIN-CONTAINING PROTEIN"/>
    <property type="match status" value="1"/>
</dbReference>
<organism evidence="1 2">
    <name type="scientific">Solanum stoloniferum</name>
    <dbReference type="NCBI Taxonomy" id="62892"/>
    <lineage>
        <taxon>Eukaryota</taxon>
        <taxon>Viridiplantae</taxon>
        <taxon>Streptophyta</taxon>
        <taxon>Embryophyta</taxon>
        <taxon>Tracheophyta</taxon>
        <taxon>Spermatophyta</taxon>
        <taxon>Magnoliopsida</taxon>
        <taxon>eudicotyledons</taxon>
        <taxon>Gunneridae</taxon>
        <taxon>Pentapetalae</taxon>
        <taxon>asterids</taxon>
        <taxon>lamiids</taxon>
        <taxon>Solanales</taxon>
        <taxon>Solanaceae</taxon>
        <taxon>Solanoideae</taxon>
        <taxon>Solaneae</taxon>
        <taxon>Solanum</taxon>
    </lineage>
</organism>
<accession>A0ABD2RQQ5</accession>
<reference evidence="1 2" key="1">
    <citation type="submission" date="2024-05" db="EMBL/GenBank/DDBJ databases">
        <title>De novo assembly of an allotetraploid wild potato.</title>
        <authorList>
            <person name="Hosaka A.J."/>
        </authorList>
    </citation>
    <scope>NUCLEOTIDE SEQUENCE [LARGE SCALE GENOMIC DNA]</scope>
    <source>
        <tissue evidence="1">Young leaves</tissue>
    </source>
</reference>
<gene>
    <name evidence="1" type="ORF">AABB24_030783</name>
</gene>
<dbReference type="Proteomes" id="UP001627284">
    <property type="component" value="Unassembled WGS sequence"/>
</dbReference>
<dbReference type="AlphaFoldDB" id="A0ABD2RQQ5"/>
<keyword evidence="2" id="KW-1185">Reference proteome</keyword>
<dbReference type="GO" id="GO:0019787">
    <property type="term" value="F:ubiquitin-like protein transferase activity"/>
    <property type="evidence" value="ECO:0007669"/>
    <property type="project" value="UniProtKB-ARBA"/>
</dbReference>
<protein>
    <submittedName>
        <fullName evidence="1">Uncharacterized protein</fullName>
    </submittedName>
</protein>
<proteinExistence type="predicted"/>
<dbReference type="EMBL" id="JBJKTR010000018">
    <property type="protein sequence ID" value="KAL3334204.1"/>
    <property type="molecule type" value="Genomic_DNA"/>
</dbReference>